<evidence type="ECO:0000256" key="1">
    <source>
        <dbReference type="ARBA" id="ARBA00001974"/>
    </source>
</evidence>
<dbReference type="InterPro" id="IPR046373">
    <property type="entry name" value="Acyl-CoA_Oxase/DH_mid-dom_sf"/>
</dbReference>
<dbReference type="PANTHER" id="PTHR43292:SF3">
    <property type="entry name" value="ACYL-COA DEHYDROGENASE FADE29"/>
    <property type="match status" value="1"/>
</dbReference>
<comment type="similarity">
    <text evidence="2 6">Belongs to the acyl-CoA dehydrogenase family.</text>
</comment>
<dbReference type="InterPro" id="IPR036250">
    <property type="entry name" value="AcylCo_DH-like_C"/>
</dbReference>
<dbReference type="Proteomes" id="UP001284601">
    <property type="component" value="Unassembled WGS sequence"/>
</dbReference>
<evidence type="ECO:0000256" key="6">
    <source>
        <dbReference type="RuleBase" id="RU362125"/>
    </source>
</evidence>
<dbReference type="Gene3D" id="1.10.540.10">
    <property type="entry name" value="Acyl-CoA dehydrogenase/oxidase, N-terminal domain"/>
    <property type="match status" value="1"/>
</dbReference>
<dbReference type="PANTHER" id="PTHR43292">
    <property type="entry name" value="ACYL-COA DEHYDROGENASE"/>
    <property type="match status" value="1"/>
</dbReference>
<evidence type="ECO:0000256" key="5">
    <source>
        <dbReference type="ARBA" id="ARBA00023002"/>
    </source>
</evidence>
<evidence type="ECO:0000313" key="9">
    <source>
        <dbReference type="EMBL" id="MDW5594257.1"/>
    </source>
</evidence>
<protein>
    <submittedName>
        <fullName evidence="9">Acyl-CoA dehydrogenase family protein</fullName>
    </submittedName>
</protein>
<dbReference type="InterPro" id="IPR009075">
    <property type="entry name" value="AcylCo_DH/oxidase_C"/>
</dbReference>
<evidence type="ECO:0000259" key="7">
    <source>
        <dbReference type="Pfam" id="PF00441"/>
    </source>
</evidence>
<organism evidence="9 10">
    <name type="scientific">Conexibacter stalactiti</name>
    <dbReference type="NCBI Taxonomy" id="1940611"/>
    <lineage>
        <taxon>Bacteria</taxon>
        <taxon>Bacillati</taxon>
        <taxon>Actinomycetota</taxon>
        <taxon>Thermoleophilia</taxon>
        <taxon>Solirubrobacterales</taxon>
        <taxon>Conexibacteraceae</taxon>
        <taxon>Conexibacter</taxon>
    </lineage>
</organism>
<dbReference type="Gene3D" id="2.40.110.10">
    <property type="entry name" value="Butyryl-CoA Dehydrogenase, subunit A, domain 2"/>
    <property type="match status" value="1"/>
</dbReference>
<comment type="caution">
    <text evidence="9">The sequence shown here is derived from an EMBL/GenBank/DDBJ whole genome shotgun (WGS) entry which is preliminary data.</text>
</comment>
<dbReference type="InterPro" id="IPR052161">
    <property type="entry name" value="Mycobact_Acyl-CoA_DH"/>
</dbReference>
<gene>
    <name evidence="9" type="ORF">R7226_07915</name>
</gene>
<evidence type="ECO:0000256" key="4">
    <source>
        <dbReference type="ARBA" id="ARBA00022827"/>
    </source>
</evidence>
<keyword evidence="3 6" id="KW-0285">Flavoprotein</keyword>
<reference evidence="10" key="1">
    <citation type="submission" date="2023-07" db="EMBL/GenBank/DDBJ databases">
        <title>Conexibacter stalactiti sp. nov., isolated from stalactites in a lava cave and emended description of the genus Conexibacter.</title>
        <authorList>
            <person name="Lee S.D."/>
        </authorList>
    </citation>
    <scope>NUCLEOTIDE SEQUENCE [LARGE SCALE GENOMIC DNA]</scope>
    <source>
        <strain evidence="10">KCTC 39840</strain>
    </source>
</reference>
<dbReference type="EMBL" id="JAWSTH010000014">
    <property type="protein sequence ID" value="MDW5594257.1"/>
    <property type="molecule type" value="Genomic_DNA"/>
</dbReference>
<evidence type="ECO:0000256" key="2">
    <source>
        <dbReference type="ARBA" id="ARBA00009347"/>
    </source>
</evidence>
<keyword evidence="5 6" id="KW-0560">Oxidoreductase</keyword>
<dbReference type="InterPro" id="IPR006089">
    <property type="entry name" value="Acyl-CoA_DH_CS"/>
</dbReference>
<evidence type="ECO:0000256" key="3">
    <source>
        <dbReference type="ARBA" id="ARBA00022630"/>
    </source>
</evidence>
<proteinExistence type="inferred from homology"/>
<dbReference type="SUPFAM" id="SSF56645">
    <property type="entry name" value="Acyl-CoA dehydrogenase NM domain-like"/>
    <property type="match status" value="1"/>
</dbReference>
<comment type="cofactor">
    <cofactor evidence="1 6">
        <name>FAD</name>
        <dbReference type="ChEBI" id="CHEBI:57692"/>
    </cofactor>
</comment>
<feature type="domain" description="Acyl-CoA oxidase/dehydrogenase middle" evidence="8">
    <location>
        <begin position="123"/>
        <end position="218"/>
    </location>
</feature>
<evidence type="ECO:0000313" key="10">
    <source>
        <dbReference type="Proteomes" id="UP001284601"/>
    </source>
</evidence>
<dbReference type="InterPro" id="IPR037069">
    <property type="entry name" value="AcylCoA_DH/ox_N_sf"/>
</dbReference>
<keyword evidence="4 6" id="KW-0274">FAD</keyword>
<dbReference type="RefSeq" id="WP_318596528.1">
    <property type="nucleotide sequence ID" value="NZ_JAWSTH010000014.1"/>
</dbReference>
<evidence type="ECO:0000259" key="8">
    <source>
        <dbReference type="Pfam" id="PF02770"/>
    </source>
</evidence>
<dbReference type="PROSITE" id="PS00072">
    <property type="entry name" value="ACYL_COA_DH_1"/>
    <property type="match status" value="1"/>
</dbReference>
<dbReference type="InterPro" id="IPR006091">
    <property type="entry name" value="Acyl-CoA_Oxase/DH_mid-dom"/>
</dbReference>
<sequence length="375" mass="41074">MDLRPSDADAAVRAEAGAWLEAWLSAPEHRTDDPRLDLEWRSAYQRDAYDAGWLVPSWPLGEGGRGVGPEAELWIKLDFARRGAPKLPNVQGPGVVAHALNTFGSDEQRAHVRAVARGDVWWCLGMSEPQAGSDLASMRTRARRTDGGFTIDGQKVWTSHARDSSHCLLFARTASEGPPHRGISAFVVPMETPGITVVPIEKIGVQDEEFCEVFFDDVQVPESALLGPEHQGWKVAMESLGHERDMIWIMNLVEIEAANELTREALRARPRPELTLEYAAVRGDADAIWLTGLRGLASRVAGRPDLQTPLLKLFSTETAQRAFLLARRAAGLDAPERVGSELLAGEIEALGATLYGGTSEIQRNIVGERILGLPR</sequence>
<reference evidence="9 10" key="2">
    <citation type="submission" date="2023-10" db="EMBL/GenBank/DDBJ databases">
        <authorList>
            <person name="Han X.F."/>
        </authorList>
    </citation>
    <scope>NUCLEOTIDE SEQUENCE [LARGE SCALE GENOMIC DNA]</scope>
    <source>
        <strain evidence="9 10">KCTC 39840</strain>
    </source>
</reference>
<accession>A0ABU4HLU0</accession>
<name>A0ABU4HLU0_9ACTN</name>
<dbReference type="Pfam" id="PF00441">
    <property type="entry name" value="Acyl-CoA_dh_1"/>
    <property type="match status" value="1"/>
</dbReference>
<dbReference type="Gene3D" id="1.20.140.10">
    <property type="entry name" value="Butyryl-CoA Dehydrogenase, subunit A, domain 3"/>
    <property type="match status" value="1"/>
</dbReference>
<dbReference type="InterPro" id="IPR009100">
    <property type="entry name" value="AcylCoA_DH/oxidase_NM_dom_sf"/>
</dbReference>
<dbReference type="SUPFAM" id="SSF47203">
    <property type="entry name" value="Acyl-CoA dehydrogenase C-terminal domain-like"/>
    <property type="match status" value="1"/>
</dbReference>
<dbReference type="Pfam" id="PF02770">
    <property type="entry name" value="Acyl-CoA_dh_M"/>
    <property type="match status" value="1"/>
</dbReference>
<feature type="domain" description="Acyl-CoA dehydrogenase/oxidase C-terminal" evidence="7">
    <location>
        <begin position="231"/>
        <end position="371"/>
    </location>
</feature>
<keyword evidence="10" id="KW-1185">Reference proteome</keyword>